<feature type="region of interest" description="Disordered" evidence="1">
    <location>
        <begin position="32"/>
        <end position="76"/>
    </location>
</feature>
<comment type="caution">
    <text evidence="2">The sequence shown here is derived from an EMBL/GenBank/DDBJ whole genome shotgun (WGS) entry which is preliminary data.</text>
</comment>
<evidence type="ECO:0000313" key="3">
    <source>
        <dbReference type="Proteomes" id="UP000281725"/>
    </source>
</evidence>
<dbReference type="Proteomes" id="UP000281725">
    <property type="component" value="Unassembled WGS sequence"/>
</dbReference>
<evidence type="ECO:0000313" key="2">
    <source>
        <dbReference type="EMBL" id="RKJ89797.1"/>
    </source>
</evidence>
<accession>A0A3A9J442</accession>
<proteinExistence type="predicted"/>
<sequence>MCGIDQTIHPVASDTMQTAEGISSLTEASRRLPVDGKHGSPAVAAKGSGLAPTRLSAGMPHGCDSTSKEQTYADEQ</sequence>
<gene>
    <name evidence="2" type="ORF">D6R50_11210</name>
</gene>
<evidence type="ECO:0000256" key="1">
    <source>
        <dbReference type="SAM" id="MobiDB-lite"/>
    </source>
</evidence>
<dbReference type="AlphaFoldDB" id="A0A3A9J442"/>
<protein>
    <submittedName>
        <fullName evidence="2">Uncharacterized protein</fullName>
    </submittedName>
</protein>
<dbReference type="EMBL" id="RAWX01000002">
    <property type="protein sequence ID" value="RKJ89797.1"/>
    <property type="molecule type" value="Genomic_DNA"/>
</dbReference>
<organism evidence="2 3">
    <name type="scientific">Aeromonas veronii</name>
    <dbReference type="NCBI Taxonomy" id="654"/>
    <lineage>
        <taxon>Bacteria</taxon>
        <taxon>Pseudomonadati</taxon>
        <taxon>Pseudomonadota</taxon>
        <taxon>Gammaproteobacteria</taxon>
        <taxon>Aeromonadales</taxon>
        <taxon>Aeromonadaceae</taxon>
        <taxon>Aeromonas</taxon>
    </lineage>
</organism>
<name>A0A3A9J442_AERVE</name>
<reference evidence="2 3" key="1">
    <citation type="submission" date="2018-09" db="EMBL/GenBank/DDBJ databases">
        <title>Genome sequencing of Aeromonas veronii MS-17-88.</title>
        <authorList>
            <person name="Tekedar H.C."/>
            <person name="Arick M.A."/>
            <person name="Hsu C.-Y."/>
            <person name="Thrash A."/>
            <person name="Karsi A."/>
            <person name="Lawrence M.L."/>
            <person name="Abdelhamed H."/>
        </authorList>
    </citation>
    <scope>NUCLEOTIDE SEQUENCE [LARGE SCALE GENOMIC DNA]</scope>
    <source>
        <strain evidence="2 3">MS 17-88</strain>
    </source>
</reference>